<evidence type="ECO:0000313" key="4">
    <source>
        <dbReference type="Proteomes" id="UP001596447"/>
    </source>
</evidence>
<keyword evidence="1" id="KW-0472">Membrane</keyword>
<evidence type="ECO:0000313" key="3">
    <source>
        <dbReference type="EMBL" id="MFC7200344.1"/>
    </source>
</evidence>
<keyword evidence="1" id="KW-0812">Transmembrane</keyword>
<dbReference type="GO" id="GO:0004175">
    <property type="term" value="F:endopeptidase activity"/>
    <property type="evidence" value="ECO:0007669"/>
    <property type="project" value="UniProtKB-ARBA"/>
</dbReference>
<dbReference type="Proteomes" id="UP001596447">
    <property type="component" value="Unassembled WGS sequence"/>
</dbReference>
<dbReference type="PANTHER" id="PTHR36435">
    <property type="entry name" value="SLR1288 PROTEIN"/>
    <property type="match status" value="1"/>
</dbReference>
<feature type="transmembrane region" description="Helical" evidence="1">
    <location>
        <begin position="59"/>
        <end position="80"/>
    </location>
</feature>
<gene>
    <name evidence="3" type="ORF">ACFQJ9_13130</name>
</gene>
<evidence type="ECO:0000259" key="2">
    <source>
        <dbReference type="Pfam" id="PF02517"/>
    </source>
</evidence>
<sequence length="266" mass="28219">MKLGYGQTSERDPGFASGWQALVATYGTAIVAFVVGIVFAYVAATAYAVFVRPPSGTTLLGISLVTLQGAAFPLVAYLYLRWRGLNRSFLRVSWPSISDLAWVVGGYVVAFGLLVAATVALQYFSVETASNQAAKTAQQAPWIIPYLIPLQFLLVGPGEELLFRGIVQGTLREHFGKWSSILLASAAFAPAHILALTGSLQAALASIAVLFVPSIVFGYVYERTGNLAAPILLHGCYNATIFTLMYVAAKYAPQGASGLLGVGFGL</sequence>
<feature type="domain" description="CAAX prenyl protease 2/Lysostaphin resistance protein A-like" evidence="2">
    <location>
        <begin position="145"/>
        <end position="239"/>
    </location>
</feature>
<dbReference type="Pfam" id="PF02517">
    <property type="entry name" value="Rce1-like"/>
    <property type="match status" value="1"/>
</dbReference>
<feature type="transmembrane region" description="Helical" evidence="1">
    <location>
        <begin position="100"/>
        <end position="123"/>
    </location>
</feature>
<name>A0ABD5Z5B6_9EURY</name>
<feature type="transmembrane region" description="Helical" evidence="1">
    <location>
        <begin position="21"/>
        <end position="47"/>
    </location>
</feature>
<dbReference type="GO" id="GO:0080120">
    <property type="term" value="P:CAAX-box protein maturation"/>
    <property type="evidence" value="ECO:0007669"/>
    <property type="project" value="UniProtKB-ARBA"/>
</dbReference>
<proteinExistence type="predicted"/>
<keyword evidence="1" id="KW-1133">Transmembrane helix</keyword>
<feature type="transmembrane region" description="Helical" evidence="1">
    <location>
        <begin position="227"/>
        <end position="249"/>
    </location>
</feature>
<dbReference type="InterPro" id="IPR003675">
    <property type="entry name" value="Rce1/LyrA-like_dom"/>
</dbReference>
<feature type="transmembrane region" description="Helical" evidence="1">
    <location>
        <begin position="202"/>
        <end position="220"/>
    </location>
</feature>
<dbReference type="EMBL" id="JBHTAR010000011">
    <property type="protein sequence ID" value="MFC7200344.1"/>
    <property type="molecule type" value="Genomic_DNA"/>
</dbReference>
<dbReference type="AlphaFoldDB" id="A0ABD5Z5B6"/>
<keyword evidence="4" id="KW-1185">Reference proteome</keyword>
<keyword evidence="3" id="KW-0378">Hydrolase</keyword>
<accession>A0ABD5Z5B6</accession>
<protein>
    <submittedName>
        <fullName evidence="3">CPBP family intramembrane glutamic endopeptidase</fullName>
        <ecNumber evidence="3">3.4.-.-</ecNumber>
    </submittedName>
</protein>
<dbReference type="EC" id="3.4.-.-" evidence="3"/>
<reference evidence="3 4" key="1">
    <citation type="journal article" date="2019" name="Int. J. Syst. Evol. Microbiol.">
        <title>The Global Catalogue of Microorganisms (GCM) 10K type strain sequencing project: providing services to taxonomists for standard genome sequencing and annotation.</title>
        <authorList>
            <consortium name="The Broad Institute Genomics Platform"/>
            <consortium name="The Broad Institute Genome Sequencing Center for Infectious Disease"/>
            <person name="Wu L."/>
            <person name="Ma J."/>
        </authorList>
    </citation>
    <scope>NUCLEOTIDE SEQUENCE [LARGE SCALE GENOMIC DNA]</scope>
    <source>
        <strain evidence="3 4">XZGYJ-43</strain>
    </source>
</reference>
<comment type="caution">
    <text evidence="3">The sequence shown here is derived from an EMBL/GenBank/DDBJ whole genome shotgun (WGS) entry which is preliminary data.</text>
</comment>
<dbReference type="PANTHER" id="PTHR36435:SF1">
    <property type="entry name" value="CAAX AMINO TERMINAL PROTEASE FAMILY PROTEIN"/>
    <property type="match status" value="1"/>
</dbReference>
<dbReference type="RefSeq" id="WP_279527127.1">
    <property type="nucleotide sequence ID" value="NZ_CP122312.1"/>
</dbReference>
<evidence type="ECO:0000256" key="1">
    <source>
        <dbReference type="SAM" id="Phobius"/>
    </source>
</evidence>
<organism evidence="3 4">
    <name type="scientific">Halospeciosus flavus</name>
    <dbReference type="NCBI Taxonomy" id="3032283"/>
    <lineage>
        <taxon>Archaea</taxon>
        <taxon>Methanobacteriati</taxon>
        <taxon>Methanobacteriota</taxon>
        <taxon>Stenosarchaea group</taxon>
        <taxon>Halobacteria</taxon>
        <taxon>Halobacteriales</taxon>
        <taxon>Halobacteriaceae</taxon>
        <taxon>Halospeciosus</taxon>
    </lineage>
</organism>
<dbReference type="InterPro" id="IPR052710">
    <property type="entry name" value="CAAX_protease"/>
</dbReference>